<keyword evidence="3" id="KW-1185">Reference proteome</keyword>
<sequence>MAFKVGVDLVAGLLVGGFLGWYLDSWLGTKPILFLLFIALGAAAGIRSIFRQAYRMNREAGGGPNETAGGAGGT</sequence>
<dbReference type="Pfam" id="PF09527">
    <property type="entry name" value="ATPase_gene1"/>
    <property type="match status" value="1"/>
</dbReference>
<proteinExistence type="predicted"/>
<evidence type="ECO:0000313" key="3">
    <source>
        <dbReference type="Proteomes" id="UP000295678"/>
    </source>
</evidence>
<accession>A0A4V2UZQ1</accession>
<organism evidence="2 3">
    <name type="scientific">Tepidamorphus gemmatus</name>
    <dbReference type="NCBI Taxonomy" id="747076"/>
    <lineage>
        <taxon>Bacteria</taxon>
        <taxon>Pseudomonadati</taxon>
        <taxon>Pseudomonadota</taxon>
        <taxon>Alphaproteobacteria</taxon>
        <taxon>Hyphomicrobiales</taxon>
        <taxon>Tepidamorphaceae</taxon>
        <taxon>Tepidamorphus</taxon>
    </lineage>
</organism>
<dbReference type="AlphaFoldDB" id="A0A4V2UZQ1"/>
<reference evidence="2 3" key="1">
    <citation type="submission" date="2019-03" db="EMBL/GenBank/DDBJ databases">
        <title>Genomic Encyclopedia of Type Strains, Phase IV (KMG-IV): sequencing the most valuable type-strain genomes for metagenomic binning, comparative biology and taxonomic classification.</title>
        <authorList>
            <person name="Goeker M."/>
        </authorList>
    </citation>
    <scope>NUCLEOTIDE SEQUENCE [LARGE SCALE GENOMIC DNA]</scope>
    <source>
        <strain evidence="2 3">DSM 19345</strain>
    </source>
</reference>
<feature type="transmembrane region" description="Helical" evidence="1">
    <location>
        <begin position="29"/>
        <end position="50"/>
    </location>
</feature>
<comment type="caution">
    <text evidence="2">The sequence shown here is derived from an EMBL/GenBank/DDBJ whole genome shotgun (WGS) entry which is preliminary data.</text>
</comment>
<keyword evidence="1" id="KW-1133">Transmembrane helix</keyword>
<evidence type="ECO:0000313" key="2">
    <source>
        <dbReference type="EMBL" id="TCT12088.1"/>
    </source>
</evidence>
<dbReference type="InterPro" id="IPR032820">
    <property type="entry name" value="ATPase_put"/>
</dbReference>
<protein>
    <submittedName>
        <fullName evidence="2">ATP synthase protein I</fullName>
    </submittedName>
</protein>
<feature type="transmembrane region" description="Helical" evidence="1">
    <location>
        <begin position="5"/>
        <end position="23"/>
    </location>
</feature>
<dbReference type="Proteomes" id="UP000295678">
    <property type="component" value="Unassembled WGS sequence"/>
</dbReference>
<keyword evidence="1" id="KW-0472">Membrane</keyword>
<name>A0A4V2UZQ1_9HYPH</name>
<keyword evidence="1" id="KW-0812">Transmembrane</keyword>
<dbReference type="EMBL" id="SMAK01000003">
    <property type="protein sequence ID" value="TCT12088.1"/>
    <property type="molecule type" value="Genomic_DNA"/>
</dbReference>
<gene>
    <name evidence="2" type="ORF">EDC22_103403</name>
</gene>
<evidence type="ECO:0000256" key="1">
    <source>
        <dbReference type="SAM" id="Phobius"/>
    </source>
</evidence>